<dbReference type="PATRIC" id="fig|104102.12.peg.162"/>
<name>A0A149U806_9PROT</name>
<dbReference type="EMBL" id="LHZT01000053">
    <property type="protein sequence ID" value="KXV61554.1"/>
    <property type="molecule type" value="Genomic_DNA"/>
</dbReference>
<proteinExistence type="predicted"/>
<comment type="caution">
    <text evidence="1">The sequence shown here is derived from an EMBL/GenBank/DDBJ whole genome shotgun (WGS) entry which is preliminary data.</text>
</comment>
<gene>
    <name evidence="1" type="ORF">AD947_00510</name>
</gene>
<accession>A0A149U806</accession>
<feature type="non-terminal residue" evidence="1">
    <location>
        <position position="1"/>
    </location>
</feature>
<organism evidence="1 2">
    <name type="scientific">Acetobacter tropicalis</name>
    <dbReference type="NCBI Taxonomy" id="104102"/>
    <lineage>
        <taxon>Bacteria</taxon>
        <taxon>Pseudomonadati</taxon>
        <taxon>Pseudomonadota</taxon>
        <taxon>Alphaproteobacteria</taxon>
        <taxon>Acetobacterales</taxon>
        <taxon>Acetobacteraceae</taxon>
        <taxon>Acetobacter</taxon>
    </lineage>
</organism>
<dbReference type="Proteomes" id="UP000075411">
    <property type="component" value="Unassembled WGS sequence"/>
</dbReference>
<evidence type="ECO:0000313" key="1">
    <source>
        <dbReference type="EMBL" id="KXV61554.1"/>
    </source>
</evidence>
<dbReference type="AlphaFoldDB" id="A0A149U806"/>
<dbReference type="RefSeq" id="WP_231873515.1">
    <property type="nucleotide sequence ID" value="NZ_LHZT01000053.1"/>
</dbReference>
<reference evidence="1 2" key="1">
    <citation type="submission" date="2015-06" db="EMBL/GenBank/DDBJ databases">
        <title>Improved classification and identification of acetic acid bacteria using matrix-assisted laser desorption/ionization time-of-flight mass spectrometry; Gluconobacter nephelii and Gluconobacter uchimurae are later heterotypic synonyms of Gluconobacter japonicus and Gluconobacter oxydans, respectively.</title>
        <authorList>
            <person name="Li L."/>
            <person name="Cleenwerck I."/>
            <person name="De Vuyst L."/>
            <person name="Vandamme P."/>
        </authorList>
    </citation>
    <scope>NUCLEOTIDE SEQUENCE [LARGE SCALE GENOMIC DNA]</scope>
    <source>
        <strain evidence="1 2">LMG 1663</strain>
    </source>
</reference>
<sequence>AVFAVAGMLGRPFFAVSWFGKRQLSADLAFSAFGKVIQIPFSDCGFRRCRYAGKTLFQQADSLEAAVFCQYGDDDR</sequence>
<evidence type="ECO:0000313" key="2">
    <source>
        <dbReference type="Proteomes" id="UP000075411"/>
    </source>
</evidence>
<protein>
    <submittedName>
        <fullName evidence="1">Uncharacterized protein</fullName>
    </submittedName>
</protein>